<reference evidence="2 3" key="1">
    <citation type="submission" date="2023-02" db="EMBL/GenBank/DDBJ databases">
        <title>LHISI_Scaffold_Assembly.</title>
        <authorList>
            <person name="Stuart O.P."/>
            <person name="Cleave R."/>
            <person name="Magrath M.J.L."/>
            <person name="Mikheyev A.S."/>
        </authorList>
    </citation>
    <scope>NUCLEOTIDE SEQUENCE [LARGE SCALE GENOMIC DNA]</scope>
    <source>
        <strain evidence="2">Daus_M_001</strain>
        <tissue evidence="2">Leg muscle</tissue>
    </source>
</reference>
<keyword evidence="3" id="KW-1185">Reference proteome</keyword>
<sequence>MYEKDFRRDFHLRFKPPRKDTCQMCGMLNIQIKAAESEYYQEICHSLKIKQEIHQCKVQLARQSGTVFSFDMQKVMLLAKLTYHVTILVFMIFQQSLVQCMFGTKVFYHEEHKKLDLIAVEMSSREEKVLKMLKQT</sequence>
<protein>
    <submittedName>
        <fullName evidence="2">Uncharacterized protein</fullName>
    </submittedName>
</protein>
<keyword evidence="1" id="KW-0812">Transmembrane</keyword>
<dbReference type="EMBL" id="JARBHB010000015">
    <property type="protein sequence ID" value="KAJ8868196.1"/>
    <property type="molecule type" value="Genomic_DNA"/>
</dbReference>
<accession>A0ABQ9G9J5</accession>
<name>A0ABQ9G9J5_9NEOP</name>
<evidence type="ECO:0000313" key="3">
    <source>
        <dbReference type="Proteomes" id="UP001159363"/>
    </source>
</evidence>
<evidence type="ECO:0000313" key="2">
    <source>
        <dbReference type="EMBL" id="KAJ8868196.1"/>
    </source>
</evidence>
<gene>
    <name evidence="2" type="ORF">PR048_032005</name>
</gene>
<proteinExistence type="predicted"/>
<feature type="non-terminal residue" evidence="2">
    <location>
        <position position="136"/>
    </location>
</feature>
<organism evidence="2 3">
    <name type="scientific">Dryococelus australis</name>
    <dbReference type="NCBI Taxonomy" id="614101"/>
    <lineage>
        <taxon>Eukaryota</taxon>
        <taxon>Metazoa</taxon>
        <taxon>Ecdysozoa</taxon>
        <taxon>Arthropoda</taxon>
        <taxon>Hexapoda</taxon>
        <taxon>Insecta</taxon>
        <taxon>Pterygota</taxon>
        <taxon>Neoptera</taxon>
        <taxon>Polyneoptera</taxon>
        <taxon>Phasmatodea</taxon>
        <taxon>Verophasmatodea</taxon>
        <taxon>Anareolatae</taxon>
        <taxon>Phasmatidae</taxon>
        <taxon>Eurycanthinae</taxon>
        <taxon>Dryococelus</taxon>
    </lineage>
</organism>
<keyword evidence="1" id="KW-1133">Transmembrane helix</keyword>
<evidence type="ECO:0000256" key="1">
    <source>
        <dbReference type="SAM" id="Phobius"/>
    </source>
</evidence>
<dbReference type="Proteomes" id="UP001159363">
    <property type="component" value="Chromosome 14"/>
</dbReference>
<keyword evidence="1" id="KW-0472">Membrane</keyword>
<feature type="transmembrane region" description="Helical" evidence="1">
    <location>
        <begin position="75"/>
        <end position="93"/>
    </location>
</feature>
<comment type="caution">
    <text evidence="2">The sequence shown here is derived from an EMBL/GenBank/DDBJ whole genome shotgun (WGS) entry which is preliminary data.</text>
</comment>